<dbReference type="Gene3D" id="3.10.450.710">
    <property type="entry name" value="Tgt2/MlaC"/>
    <property type="match status" value="1"/>
</dbReference>
<name>A0A3D8IH33_9HELI</name>
<dbReference type="RefSeq" id="WP_115550932.1">
    <property type="nucleotide sequence ID" value="NZ_CAOOIB010000015.1"/>
</dbReference>
<evidence type="ECO:0000313" key="2">
    <source>
        <dbReference type="Proteomes" id="UP000256650"/>
    </source>
</evidence>
<organism evidence="1 2">
    <name type="scientific">Helicobacter ganmani</name>
    <dbReference type="NCBI Taxonomy" id="60246"/>
    <lineage>
        <taxon>Bacteria</taxon>
        <taxon>Pseudomonadati</taxon>
        <taxon>Campylobacterota</taxon>
        <taxon>Epsilonproteobacteria</taxon>
        <taxon>Campylobacterales</taxon>
        <taxon>Helicobacteraceae</taxon>
        <taxon>Helicobacter</taxon>
    </lineage>
</organism>
<protein>
    <submittedName>
        <fullName evidence="1">Toluene tolerance protein</fullName>
    </submittedName>
</protein>
<gene>
    <name evidence="1" type="ORF">CQA43_01030</name>
</gene>
<evidence type="ECO:0000313" key="1">
    <source>
        <dbReference type="EMBL" id="RDU64597.1"/>
    </source>
</evidence>
<comment type="caution">
    <text evidence="1">The sequence shown here is derived from an EMBL/GenBank/DDBJ whole genome shotgun (WGS) entry which is preliminary data.</text>
</comment>
<dbReference type="InterPro" id="IPR008869">
    <property type="entry name" value="MlaC/ttg2D"/>
</dbReference>
<dbReference type="Pfam" id="PF05494">
    <property type="entry name" value="MlaC"/>
    <property type="match status" value="1"/>
</dbReference>
<dbReference type="EMBL" id="NXLS01000001">
    <property type="protein sequence ID" value="RDU64597.1"/>
    <property type="molecule type" value="Genomic_DNA"/>
</dbReference>
<dbReference type="PANTHER" id="PTHR36573:SF1">
    <property type="entry name" value="INTERMEMBRANE PHOSPHOLIPID TRANSPORT SYSTEM BINDING PROTEIN MLAC"/>
    <property type="match status" value="1"/>
</dbReference>
<reference evidence="1 2" key="1">
    <citation type="submission" date="2018-04" db="EMBL/GenBank/DDBJ databases">
        <title>Novel Campyloabacter and Helicobacter Species and Strains.</title>
        <authorList>
            <person name="Mannion A.J."/>
            <person name="Shen Z."/>
            <person name="Fox J.G."/>
        </authorList>
    </citation>
    <scope>NUCLEOTIDE SEQUENCE [LARGE SCALE GENOMIC DNA]</scope>
    <source>
        <strain evidence="1 2">MIT 99-5101</strain>
    </source>
</reference>
<sequence>MTQNIQKTLEILQKNTTKNPKDSAISSTQVENIAKEIFIMFDSIFDYNLMAQLSLSKDYKTLTKIQQEEYTQAFEQNLKRSFTDKLRLYKDEKLEVLGGEQPKNNRYNLKTSMVLDGKLNYVIFKFYEKEGDWKIYDVDILGISVIQTYRSQFSDILAHSDFQTLLAKLKSEITFESPKQ</sequence>
<dbReference type="InterPro" id="IPR042245">
    <property type="entry name" value="Tgt2/MlaC_sf"/>
</dbReference>
<dbReference type="OrthoDB" id="9798905at2"/>
<dbReference type="AlphaFoldDB" id="A0A3D8IH33"/>
<dbReference type="PANTHER" id="PTHR36573">
    <property type="entry name" value="INTERMEMBRANE PHOSPHOLIPID TRANSPORT SYSTEM BINDING PROTEIN MLAC"/>
    <property type="match status" value="1"/>
</dbReference>
<dbReference type="GeneID" id="82534879"/>
<dbReference type="Proteomes" id="UP000256650">
    <property type="component" value="Unassembled WGS sequence"/>
</dbReference>
<accession>A0A3D8IH33</accession>
<proteinExistence type="predicted"/>
<keyword evidence="2" id="KW-1185">Reference proteome</keyword>